<reference evidence="2" key="1">
    <citation type="submission" date="2012-02" db="EMBL/GenBank/DDBJ databases">
        <title>Complete genome sequence of Rickettsia australis strain Cutlack.</title>
        <authorList>
            <person name="Johnson S.L."/>
            <person name="Munk A.C."/>
            <person name="Han S."/>
            <person name="Bruce D.C."/>
            <person name="Dasch G.A."/>
        </authorList>
    </citation>
    <scope>NUCLEOTIDE SEQUENCE [LARGE SCALE GENOMIC DNA]</scope>
    <source>
        <strain evidence="2">Cutlack</strain>
    </source>
</reference>
<proteinExistence type="predicted"/>
<dbReference type="OrthoDB" id="7161232at2"/>
<dbReference type="EMBL" id="CP003338">
    <property type="protein sequence ID" value="AFC70910.1"/>
    <property type="molecule type" value="Genomic_DNA"/>
</dbReference>
<organism evidence="1 2">
    <name type="scientific">Rickettsia australis (strain Cutlack)</name>
    <dbReference type="NCBI Taxonomy" id="1105110"/>
    <lineage>
        <taxon>Bacteria</taxon>
        <taxon>Pseudomonadati</taxon>
        <taxon>Pseudomonadota</taxon>
        <taxon>Alphaproteobacteria</taxon>
        <taxon>Rickettsiales</taxon>
        <taxon>Rickettsiaceae</taxon>
        <taxon>Rickettsieae</taxon>
        <taxon>Rickettsia</taxon>
        <taxon>spotted fever group</taxon>
    </lineage>
</organism>
<protein>
    <submittedName>
        <fullName evidence="1">Toxin of toxin-antitoxin system</fullName>
    </submittedName>
</protein>
<dbReference type="HOGENOM" id="CLU_3103256_0_0_5"/>
<keyword evidence="2" id="KW-1185">Reference proteome</keyword>
<evidence type="ECO:0000313" key="2">
    <source>
        <dbReference type="Proteomes" id="UP000007589"/>
    </source>
</evidence>
<name>H8K6L7_RICAC</name>
<evidence type="ECO:0000313" key="1">
    <source>
        <dbReference type="EMBL" id="AFC70910.1"/>
    </source>
</evidence>
<dbReference type="KEGG" id="rau:MC5_02760"/>
<accession>H8K6L7</accession>
<dbReference type="Proteomes" id="UP000007589">
    <property type="component" value="Chromosome"/>
</dbReference>
<dbReference type="AlphaFoldDB" id="H8K6L7"/>
<sequence>MYKIMNTARTNNLTSYYATYLLTAMHEGLPVANNNKALIKACHNNGVPLLK</sequence>
<gene>
    <name evidence="1" type="ordered locus">MC5_02760</name>
</gene>